<feature type="transmembrane region" description="Helical" evidence="1">
    <location>
        <begin position="178"/>
        <end position="195"/>
    </location>
</feature>
<reference evidence="2 3" key="1">
    <citation type="journal article" date="2014" name="Genome Biol. Evol.">
        <title>The genome of the myxosporean Thelohanellus kitauei shows adaptations to nutrient acquisition within its fish host.</title>
        <authorList>
            <person name="Yang Y."/>
            <person name="Xiong J."/>
            <person name="Zhou Z."/>
            <person name="Huo F."/>
            <person name="Miao W."/>
            <person name="Ran C."/>
            <person name="Liu Y."/>
            <person name="Zhang J."/>
            <person name="Feng J."/>
            <person name="Wang M."/>
            <person name="Wang M."/>
            <person name="Wang L."/>
            <person name="Yao B."/>
        </authorList>
    </citation>
    <scope>NUCLEOTIDE SEQUENCE [LARGE SCALE GENOMIC DNA]</scope>
    <source>
        <strain evidence="2">Wuqing</strain>
    </source>
</reference>
<keyword evidence="1" id="KW-0812">Transmembrane</keyword>
<keyword evidence="1" id="KW-0472">Membrane</keyword>
<dbReference type="AlphaFoldDB" id="A0A0C2MKY4"/>
<protein>
    <submittedName>
        <fullName evidence="2">Uncharacterized protein</fullName>
    </submittedName>
</protein>
<gene>
    <name evidence="2" type="ORF">RF11_12564</name>
</gene>
<keyword evidence="3" id="KW-1185">Reference proteome</keyword>
<accession>A0A0C2MKY4</accession>
<keyword evidence="1" id="KW-1133">Transmembrane helix</keyword>
<organism evidence="2 3">
    <name type="scientific">Thelohanellus kitauei</name>
    <name type="common">Myxosporean</name>
    <dbReference type="NCBI Taxonomy" id="669202"/>
    <lineage>
        <taxon>Eukaryota</taxon>
        <taxon>Metazoa</taxon>
        <taxon>Cnidaria</taxon>
        <taxon>Myxozoa</taxon>
        <taxon>Myxosporea</taxon>
        <taxon>Bivalvulida</taxon>
        <taxon>Platysporina</taxon>
        <taxon>Myxobolidae</taxon>
        <taxon>Thelohanellus</taxon>
    </lineage>
</organism>
<dbReference type="Proteomes" id="UP000031668">
    <property type="component" value="Unassembled WGS sequence"/>
</dbReference>
<comment type="caution">
    <text evidence="2">The sequence shown here is derived from an EMBL/GenBank/DDBJ whole genome shotgun (WGS) entry which is preliminary data.</text>
</comment>
<evidence type="ECO:0000256" key="1">
    <source>
        <dbReference type="SAM" id="Phobius"/>
    </source>
</evidence>
<proteinExistence type="predicted"/>
<dbReference type="EMBL" id="JWZT01003054">
    <property type="protein sequence ID" value="KII67881.1"/>
    <property type="molecule type" value="Genomic_DNA"/>
</dbReference>
<name>A0A0C2MKY4_THEKT</name>
<evidence type="ECO:0000313" key="2">
    <source>
        <dbReference type="EMBL" id="KII67881.1"/>
    </source>
</evidence>
<sequence>MGRKINNLRNDKYSWNEDNIYHVYANKKAQEVQFFINLTTIQVTLTVLYRKTNDAYEIICIAAKINDSVKPTTYSSSNFKVFVKGSLHSNLLTHNNHKIEDHTEILNDPGDPDYKPIAMALEINSAADVKKRDEESVNIVIKKAQLTITKSWLWWVSCFLIQFYTNGCLITFSVTFALALVTMIVLAVTFCMVTNKSL</sequence>
<evidence type="ECO:0000313" key="3">
    <source>
        <dbReference type="Proteomes" id="UP000031668"/>
    </source>
</evidence>